<proteinExistence type="inferred from homology"/>
<evidence type="ECO:0000259" key="8">
    <source>
        <dbReference type="Pfam" id="PF13359"/>
    </source>
</evidence>
<evidence type="ECO:0000256" key="4">
    <source>
        <dbReference type="ARBA" id="ARBA00022722"/>
    </source>
</evidence>
<dbReference type="PANTHER" id="PTHR22930">
    <property type="match status" value="1"/>
</dbReference>
<evidence type="ECO:0000313" key="10">
    <source>
        <dbReference type="EMBL" id="JAF99708.1"/>
    </source>
</evidence>
<dbReference type="Pfam" id="PF13613">
    <property type="entry name" value="HTH_Tnp_4"/>
    <property type="match status" value="1"/>
</dbReference>
<dbReference type="InterPro" id="IPR045249">
    <property type="entry name" value="HARBI1-like"/>
</dbReference>
<evidence type="ECO:0000256" key="5">
    <source>
        <dbReference type="ARBA" id="ARBA00022723"/>
    </source>
</evidence>
<accession>A0A0A9VVK3</accession>
<dbReference type="AlphaFoldDB" id="A0A0A9VVK3"/>
<feature type="non-terminal residue" evidence="10">
    <location>
        <position position="1"/>
    </location>
</feature>
<dbReference type="Pfam" id="PF13359">
    <property type="entry name" value="DDE_Tnp_4"/>
    <property type="match status" value="1"/>
</dbReference>
<evidence type="ECO:0000256" key="7">
    <source>
        <dbReference type="ARBA" id="ARBA00023242"/>
    </source>
</evidence>
<dbReference type="InterPro" id="IPR027805">
    <property type="entry name" value="Transposase_HTH_dom"/>
</dbReference>
<reference evidence="10" key="2">
    <citation type="submission" date="2014-07" db="EMBL/GenBank/DDBJ databases">
        <authorList>
            <person name="Hull J."/>
        </authorList>
    </citation>
    <scope>NUCLEOTIDE SEQUENCE</scope>
</reference>
<reference evidence="10" key="1">
    <citation type="journal article" date="2014" name="PLoS ONE">
        <title>Transcriptome-Based Identification of ABC Transporters in the Western Tarnished Plant Bug Lygus hesperus.</title>
        <authorList>
            <person name="Hull J.J."/>
            <person name="Chaney K."/>
            <person name="Geib S.M."/>
            <person name="Fabrick J.A."/>
            <person name="Brent C.S."/>
            <person name="Walsh D."/>
            <person name="Lavine L.C."/>
        </authorList>
    </citation>
    <scope>NUCLEOTIDE SEQUENCE</scope>
</reference>
<dbReference type="GO" id="GO:0016787">
    <property type="term" value="F:hydrolase activity"/>
    <property type="evidence" value="ECO:0007669"/>
    <property type="project" value="UniProtKB-KW"/>
</dbReference>
<protein>
    <submittedName>
        <fullName evidence="10">Putative nuclease HARBI1</fullName>
    </submittedName>
</protein>
<dbReference type="GO" id="GO:0004518">
    <property type="term" value="F:nuclease activity"/>
    <property type="evidence" value="ECO:0007669"/>
    <property type="project" value="UniProtKB-KW"/>
</dbReference>
<keyword evidence="4" id="KW-0540">Nuclease</keyword>
<dbReference type="GO" id="GO:0005634">
    <property type="term" value="C:nucleus"/>
    <property type="evidence" value="ECO:0007669"/>
    <property type="project" value="UniProtKB-SubCell"/>
</dbReference>
<organism evidence="10">
    <name type="scientific">Lygus hesperus</name>
    <name type="common">Western plant bug</name>
    <dbReference type="NCBI Taxonomy" id="30085"/>
    <lineage>
        <taxon>Eukaryota</taxon>
        <taxon>Metazoa</taxon>
        <taxon>Ecdysozoa</taxon>
        <taxon>Arthropoda</taxon>
        <taxon>Hexapoda</taxon>
        <taxon>Insecta</taxon>
        <taxon>Pterygota</taxon>
        <taxon>Neoptera</taxon>
        <taxon>Paraneoptera</taxon>
        <taxon>Hemiptera</taxon>
        <taxon>Heteroptera</taxon>
        <taxon>Panheteroptera</taxon>
        <taxon>Cimicomorpha</taxon>
        <taxon>Miridae</taxon>
        <taxon>Mirini</taxon>
        <taxon>Lygus</taxon>
    </lineage>
</organism>
<comment type="cofactor">
    <cofactor evidence="1">
        <name>a divalent metal cation</name>
        <dbReference type="ChEBI" id="CHEBI:60240"/>
    </cofactor>
</comment>
<feature type="domain" description="Transposase Helix-turn-helix" evidence="9">
    <location>
        <begin position="102"/>
        <end position="141"/>
    </location>
</feature>
<comment type="similarity">
    <text evidence="3">Belongs to the HARBI1 family.</text>
</comment>
<evidence type="ECO:0000256" key="1">
    <source>
        <dbReference type="ARBA" id="ARBA00001968"/>
    </source>
</evidence>
<keyword evidence="5" id="KW-0479">Metal-binding</keyword>
<evidence type="ECO:0000256" key="3">
    <source>
        <dbReference type="ARBA" id="ARBA00006958"/>
    </source>
</evidence>
<feature type="domain" description="DDE Tnp4" evidence="8">
    <location>
        <begin position="181"/>
        <end position="347"/>
    </location>
</feature>
<comment type="subcellular location">
    <subcellularLocation>
        <location evidence="2">Nucleus</location>
    </subcellularLocation>
</comment>
<evidence type="ECO:0000256" key="2">
    <source>
        <dbReference type="ARBA" id="ARBA00004123"/>
    </source>
</evidence>
<keyword evidence="7" id="KW-0539">Nucleus</keyword>
<dbReference type="InterPro" id="IPR027806">
    <property type="entry name" value="HARBI1_dom"/>
</dbReference>
<keyword evidence="6" id="KW-0378">Hydrolase</keyword>
<evidence type="ECO:0000256" key="6">
    <source>
        <dbReference type="ARBA" id="ARBA00022801"/>
    </source>
</evidence>
<dbReference type="GO" id="GO:0046872">
    <property type="term" value="F:metal ion binding"/>
    <property type="evidence" value="ECO:0007669"/>
    <property type="project" value="UniProtKB-KW"/>
</dbReference>
<name>A0A0A9VVK3_LYGHE</name>
<gene>
    <name evidence="10" type="primary">HARBI1_5</name>
    <name evidence="10" type="ORF">CM83_101466</name>
</gene>
<dbReference type="PANTHER" id="PTHR22930:SF269">
    <property type="entry name" value="NUCLEASE HARBI1-LIKE PROTEIN"/>
    <property type="match status" value="1"/>
</dbReference>
<sequence>KPVVSTMSYEEAAEFLFSTNISLLLSSAETSMPKKKRKSPNNIFKERLKYGEFHHLYLKLRESEHLFFGYTRMSTATFDYICNEIRDECRHQITNFKKPIGVEERLIVTLRYLATGLPFRQLAFSFRISKTAVANIVSEMCTAIWKKLQPKHMKFPSTADFKTIADSYEENGKFPHCCGTIDGKHIRVKKPEKSGSMYFNYKGYFSIVLLAVSDSNRKFRIIDVGAYGKDSDGGVLSNSAFFKKFEDGTFQLPPAERIGDSNIVAPYVFLGDEAFPLTTFLMRPFPRRSSHGDEMKTLFNRNLSASRSTVECSFGIAAAKFRILHKPIETSVKNACKVVKAVCILHNVIIDKEGLNLDVLTERTDDFLTSSNLIPSRENNRASTAAIAVREKFRLYFSNNV</sequence>
<dbReference type="EMBL" id="GBHO01043895">
    <property type="protein sequence ID" value="JAF99708.1"/>
    <property type="molecule type" value="Transcribed_RNA"/>
</dbReference>
<evidence type="ECO:0000259" key="9">
    <source>
        <dbReference type="Pfam" id="PF13613"/>
    </source>
</evidence>